<proteinExistence type="predicted"/>
<name>A0ABP9PN77_9PSEU</name>
<dbReference type="PANTHER" id="PTHR38444:SF1">
    <property type="entry name" value="ENTEROBACTIN BIOSYNTHESIS PROTEIN YBDZ"/>
    <property type="match status" value="1"/>
</dbReference>
<dbReference type="SMART" id="SM00923">
    <property type="entry name" value="MbtH"/>
    <property type="match status" value="1"/>
</dbReference>
<evidence type="ECO:0000259" key="1">
    <source>
        <dbReference type="SMART" id="SM00923"/>
    </source>
</evidence>
<dbReference type="RefSeq" id="WP_185062854.1">
    <property type="nucleotide sequence ID" value="NZ_BAABJP010000004.1"/>
</dbReference>
<dbReference type="PANTHER" id="PTHR38444">
    <property type="entry name" value="ENTEROBACTIN BIOSYNTHESIS PROTEIN YBDZ"/>
    <property type="match status" value="1"/>
</dbReference>
<dbReference type="Pfam" id="PF03621">
    <property type="entry name" value="MbtH"/>
    <property type="match status" value="1"/>
</dbReference>
<evidence type="ECO:0000313" key="2">
    <source>
        <dbReference type="EMBL" id="GAA5149356.1"/>
    </source>
</evidence>
<dbReference type="InterPro" id="IPR005153">
    <property type="entry name" value="MbtH-like_dom"/>
</dbReference>
<gene>
    <name evidence="2" type="ORF">GCM10023321_13070</name>
</gene>
<dbReference type="InterPro" id="IPR037407">
    <property type="entry name" value="MLP_fam"/>
</dbReference>
<sequence length="62" mass="7152">MEHNGSRQWTVLINSEEQYGLFPSDLPPPVGWRPAGYSGTEIECVAYVDRNWTDMRPLSLRK</sequence>
<dbReference type="InterPro" id="IPR038020">
    <property type="entry name" value="MbtH-like_sf"/>
</dbReference>
<comment type="caution">
    <text evidence="2">The sequence shown here is derived from an EMBL/GenBank/DDBJ whole genome shotgun (WGS) entry which is preliminary data.</text>
</comment>
<dbReference type="SUPFAM" id="SSF160582">
    <property type="entry name" value="MbtH-like"/>
    <property type="match status" value="1"/>
</dbReference>
<keyword evidence="3" id="KW-1185">Reference proteome</keyword>
<dbReference type="Proteomes" id="UP001428817">
    <property type="component" value="Unassembled WGS sequence"/>
</dbReference>
<accession>A0ABP9PN77</accession>
<dbReference type="EMBL" id="BAABJP010000004">
    <property type="protein sequence ID" value="GAA5149356.1"/>
    <property type="molecule type" value="Genomic_DNA"/>
</dbReference>
<feature type="domain" description="MbtH-like" evidence="1">
    <location>
        <begin position="2"/>
        <end position="50"/>
    </location>
</feature>
<evidence type="ECO:0000313" key="3">
    <source>
        <dbReference type="Proteomes" id="UP001428817"/>
    </source>
</evidence>
<protein>
    <submittedName>
        <fullName evidence="2">MbtH family NRPS accessory protein</fullName>
    </submittedName>
</protein>
<dbReference type="Gene3D" id="3.90.820.10">
    <property type="entry name" value="Structural Genomics, Unknown Function 30-nov-00 1gh9 Mol_id"/>
    <property type="match status" value="1"/>
</dbReference>
<organism evidence="2 3">
    <name type="scientific">Pseudonocardia eucalypti</name>
    <dbReference type="NCBI Taxonomy" id="648755"/>
    <lineage>
        <taxon>Bacteria</taxon>
        <taxon>Bacillati</taxon>
        <taxon>Actinomycetota</taxon>
        <taxon>Actinomycetes</taxon>
        <taxon>Pseudonocardiales</taxon>
        <taxon>Pseudonocardiaceae</taxon>
        <taxon>Pseudonocardia</taxon>
    </lineage>
</organism>
<reference evidence="3" key="1">
    <citation type="journal article" date="2019" name="Int. J. Syst. Evol. Microbiol.">
        <title>The Global Catalogue of Microorganisms (GCM) 10K type strain sequencing project: providing services to taxonomists for standard genome sequencing and annotation.</title>
        <authorList>
            <consortium name="The Broad Institute Genomics Platform"/>
            <consortium name="The Broad Institute Genome Sequencing Center for Infectious Disease"/>
            <person name="Wu L."/>
            <person name="Ma J."/>
        </authorList>
    </citation>
    <scope>NUCLEOTIDE SEQUENCE [LARGE SCALE GENOMIC DNA]</scope>
    <source>
        <strain evidence="3">JCM 18303</strain>
    </source>
</reference>